<comment type="similarity">
    <text evidence="5">Belongs to the RNase T family.</text>
</comment>
<dbReference type="Pfam" id="PF00929">
    <property type="entry name" value="RNase_T"/>
    <property type="match status" value="1"/>
</dbReference>
<dbReference type="EC" id="3.1.13.-" evidence="5"/>
<feature type="binding site" evidence="5">
    <location>
        <position position="66"/>
    </location>
    <ligand>
        <name>Mg(2+)</name>
        <dbReference type="ChEBI" id="CHEBI:18420"/>
        <label>2</label>
        <note>catalytic</note>
    </ligand>
</feature>
<dbReference type="GO" id="GO:0045004">
    <property type="term" value="P:DNA replication proofreading"/>
    <property type="evidence" value="ECO:0007669"/>
    <property type="project" value="TreeGrafter"/>
</dbReference>
<comment type="subunit">
    <text evidence="5">Homodimer.</text>
</comment>
<dbReference type="InterPro" id="IPR036397">
    <property type="entry name" value="RNaseH_sf"/>
</dbReference>
<feature type="site" description="Important for substrate binding and specificity" evidence="5">
    <location>
        <position position="72"/>
    </location>
</feature>
<feature type="domain" description="Exonuclease" evidence="7">
    <location>
        <begin position="61"/>
        <end position="249"/>
    </location>
</feature>
<evidence type="ECO:0000256" key="5">
    <source>
        <dbReference type="HAMAP-Rule" id="MF_00157"/>
    </source>
</evidence>
<dbReference type="GO" id="GO:0008408">
    <property type="term" value="F:3'-5' exonuclease activity"/>
    <property type="evidence" value="ECO:0007669"/>
    <property type="project" value="TreeGrafter"/>
</dbReference>
<proteinExistence type="inferred from homology"/>
<evidence type="ECO:0000256" key="4">
    <source>
        <dbReference type="ARBA" id="ARBA00022839"/>
    </source>
</evidence>
<feature type="compositionally biased region" description="Polar residues" evidence="6">
    <location>
        <begin position="13"/>
        <end position="25"/>
    </location>
</feature>
<feature type="site" description="Important for substrate binding and specificity" evidence="5">
    <location>
        <position position="192"/>
    </location>
</feature>
<evidence type="ECO:0000256" key="2">
    <source>
        <dbReference type="ARBA" id="ARBA00022722"/>
    </source>
</evidence>
<keyword evidence="4 5" id="KW-0269">Exonuclease</keyword>
<reference evidence="8 9" key="1">
    <citation type="journal article" date="2019" name="PLoS ONE">
        <title>Pup mortality in New Zealand sea lions (Phocarctos hookeri) at Enderby Island, Auckland Islands, 2013-18.</title>
        <authorList>
            <person name="Michael S.A."/>
            <person name="Hayman D.T.S."/>
            <person name="Gray R."/>
            <person name="Zhang J."/>
            <person name="Rogers L."/>
            <person name="Roe W.D."/>
        </authorList>
    </citation>
    <scope>NUCLEOTIDE SEQUENCE [LARGE SCALE GENOMIC DNA]</scope>
    <source>
        <strain evidence="8 9">SM868</strain>
    </source>
</reference>
<keyword evidence="2 5" id="KW-0540">Nuclease</keyword>
<feature type="binding site" evidence="5">
    <location>
        <position position="232"/>
    </location>
    <ligand>
        <name>Mg(2+)</name>
        <dbReference type="ChEBI" id="CHEBI:18420"/>
        <label>2</label>
        <note>catalytic</note>
    </ligand>
</feature>
<feature type="compositionally biased region" description="Low complexity" evidence="6">
    <location>
        <begin position="26"/>
        <end position="37"/>
    </location>
</feature>
<keyword evidence="3 5" id="KW-0378">Hydrolase</keyword>
<dbReference type="Gene3D" id="3.30.420.10">
    <property type="entry name" value="Ribonuclease H-like superfamily/Ribonuclease H"/>
    <property type="match status" value="1"/>
</dbReference>
<dbReference type="InterPro" id="IPR013520">
    <property type="entry name" value="Ribonucl_H"/>
</dbReference>
<dbReference type="PANTHER" id="PTHR30231">
    <property type="entry name" value="DNA POLYMERASE III SUBUNIT EPSILON"/>
    <property type="match status" value="1"/>
</dbReference>
<dbReference type="PANTHER" id="PTHR30231:SF2">
    <property type="entry name" value="RIBONUCLEASE T"/>
    <property type="match status" value="1"/>
</dbReference>
<keyword evidence="9" id="KW-1185">Reference proteome</keyword>
<evidence type="ECO:0000256" key="3">
    <source>
        <dbReference type="ARBA" id="ARBA00022801"/>
    </source>
</evidence>
<evidence type="ECO:0000256" key="1">
    <source>
        <dbReference type="ARBA" id="ARBA00022694"/>
    </source>
</evidence>
<dbReference type="AlphaFoldDB" id="A0A844M090"/>
<dbReference type="SUPFAM" id="SSF53098">
    <property type="entry name" value="Ribonuclease H-like"/>
    <property type="match status" value="1"/>
</dbReference>
<organism evidence="8 9">
    <name type="scientific">Psychrobacter sanguinis</name>
    <dbReference type="NCBI Taxonomy" id="861445"/>
    <lineage>
        <taxon>Bacteria</taxon>
        <taxon>Pseudomonadati</taxon>
        <taxon>Pseudomonadota</taxon>
        <taxon>Gammaproteobacteria</taxon>
        <taxon>Moraxellales</taxon>
        <taxon>Moraxellaceae</taxon>
        <taxon>Psychrobacter</taxon>
    </lineage>
</organism>
<evidence type="ECO:0000313" key="8">
    <source>
        <dbReference type="EMBL" id="MUG32194.1"/>
    </source>
</evidence>
<gene>
    <name evidence="5" type="primary">rnt</name>
    <name evidence="8" type="ORF">GB996_05235</name>
</gene>
<dbReference type="InterPro" id="IPR005987">
    <property type="entry name" value="RNase_T"/>
</dbReference>
<dbReference type="HAMAP" id="MF_00157">
    <property type="entry name" value="RNase_T"/>
    <property type="match status" value="1"/>
</dbReference>
<comment type="cofactor">
    <cofactor evidence="5">
        <name>Mg(2+)</name>
        <dbReference type="ChEBI" id="CHEBI:18420"/>
    </cofactor>
    <text evidence="5">Binds two Mg(2+) per subunit. The active form of the enzyme binds two Mg(2+) ions in its active site. The first Mg(2+) forms only one salt bridge with the protein.</text>
</comment>
<sequence>MTDLTVLADDEQNGLNDNQAEPRTCSNTSTNENSSDATSDHGNGLAQQPVLKMVERFRKFLPVVVDVETAGFNAATDALLEIACIPIVMDDEGKFVPGEPLSAHLNPFEGANLEQRALDFTGIDPNNPMRKAIAEEEQPALRRIFKELKAVRKDNDCLKCILVGHNAHFDLSFLNAAIERTNSKNHNPFHQFSVLDTVTLSALAFGQTVLARACRAAGIEFDGSEAHSALYDTQKTAELFCKILNHYSMMPISLPEDNTTDEQSGVELVNKDDG</sequence>
<dbReference type="InterPro" id="IPR012337">
    <property type="entry name" value="RNaseH-like_sf"/>
</dbReference>
<feature type="region of interest" description="Disordered" evidence="6">
    <location>
        <begin position="255"/>
        <end position="274"/>
    </location>
</feature>
<protein>
    <recommendedName>
        <fullName evidence="5">Ribonuclease T</fullName>
        <ecNumber evidence="5">3.1.13.-</ecNumber>
    </recommendedName>
    <alternativeName>
        <fullName evidence="5">Exoribonuclease T</fullName>
        <shortName evidence="5">RNase T</shortName>
    </alternativeName>
</protein>
<dbReference type="GO" id="GO:0008033">
    <property type="term" value="P:tRNA processing"/>
    <property type="evidence" value="ECO:0007669"/>
    <property type="project" value="UniProtKB-KW"/>
</dbReference>
<feature type="site" description="Important for substrate binding and specificity" evidence="5">
    <location>
        <position position="120"/>
    </location>
</feature>
<dbReference type="OrthoDB" id="9778264at2"/>
<feature type="binding site" evidence="5">
    <location>
        <position position="66"/>
    </location>
    <ligand>
        <name>Mg(2+)</name>
        <dbReference type="ChEBI" id="CHEBI:18420"/>
        <label>1</label>
        <note>catalytic</note>
    </ligand>
</feature>
<comment type="function">
    <text evidence="5">Trims short 3' overhangs of a variety of RNA species, leaving a one or two nucleotide 3' overhang. Responsible for the end-turnover of tRNA: specifically removes the terminal AMP residue from uncharged tRNA (tRNA-C-C-A). Also appears to be involved in tRNA biosynthesis.</text>
</comment>
<dbReference type="GO" id="GO:0000287">
    <property type="term" value="F:magnesium ion binding"/>
    <property type="evidence" value="ECO:0007669"/>
    <property type="project" value="UniProtKB-UniRule"/>
</dbReference>
<accession>A0A844M090</accession>
<feature type="binding site" evidence="5">
    <location>
        <position position="227"/>
    </location>
    <ligand>
        <name>Mg(2+)</name>
        <dbReference type="ChEBI" id="CHEBI:18420"/>
        <label>2</label>
        <note>catalytic</note>
    </ligand>
</feature>
<dbReference type="EMBL" id="WFKQ01000003">
    <property type="protein sequence ID" value="MUG32194.1"/>
    <property type="molecule type" value="Genomic_DNA"/>
</dbReference>
<keyword evidence="1 5" id="KW-0819">tRNA processing</keyword>
<dbReference type="GO" id="GO:0005829">
    <property type="term" value="C:cytosol"/>
    <property type="evidence" value="ECO:0007669"/>
    <property type="project" value="TreeGrafter"/>
</dbReference>
<feature type="active site" description="Proton donor/acceptor" evidence="5">
    <location>
        <position position="227"/>
    </location>
</feature>
<dbReference type="GO" id="GO:0016896">
    <property type="term" value="F:RNA exonuclease activity, producing 5'-phosphomonoesters"/>
    <property type="evidence" value="ECO:0007669"/>
    <property type="project" value="UniProtKB-UniRule"/>
</dbReference>
<dbReference type="SMART" id="SM00479">
    <property type="entry name" value="EXOIII"/>
    <property type="match status" value="1"/>
</dbReference>
<keyword evidence="5" id="KW-0460">Magnesium</keyword>
<feature type="binding site" evidence="5">
    <location>
        <position position="68"/>
    </location>
    <ligand>
        <name>Mg(2+)</name>
        <dbReference type="ChEBI" id="CHEBI:18420"/>
        <label>2</label>
        <note>catalytic</note>
    </ligand>
</feature>
<dbReference type="Proteomes" id="UP000442109">
    <property type="component" value="Unassembled WGS sequence"/>
</dbReference>
<feature type="region of interest" description="Disordered" evidence="6">
    <location>
        <begin position="1"/>
        <end position="44"/>
    </location>
</feature>
<keyword evidence="5" id="KW-0479">Metal-binding</keyword>
<dbReference type="NCBIfam" id="TIGR01298">
    <property type="entry name" value="RNaseT"/>
    <property type="match status" value="1"/>
</dbReference>
<comment type="caution">
    <text evidence="8">The sequence shown here is derived from an EMBL/GenBank/DDBJ whole genome shotgun (WGS) entry which is preliminary data.</text>
</comment>
<evidence type="ECO:0000256" key="6">
    <source>
        <dbReference type="SAM" id="MobiDB-lite"/>
    </source>
</evidence>
<evidence type="ECO:0000313" key="9">
    <source>
        <dbReference type="Proteomes" id="UP000442109"/>
    </source>
</evidence>
<feature type="site" description="Important for substrate binding and specificity" evidence="5">
    <location>
        <position position="169"/>
    </location>
</feature>
<dbReference type="GO" id="GO:0003676">
    <property type="term" value="F:nucleic acid binding"/>
    <property type="evidence" value="ECO:0007669"/>
    <property type="project" value="InterPro"/>
</dbReference>
<name>A0A844M090_9GAMM</name>
<evidence type="ECO:0000259" key="7">
    <source>
        <dbReference type="SMART" id="SM00479"/>
    </source>
</evidence>